<dbReference type="InterPro" id="IPR036390">
    <property type="entry name" value="WH_DNA-bd_sf"/>
</dbReference>
<dbReference type="InterPro" id="IPR000524">
    <property type="entry name" value="Tscrpt_reg_HTH_GntR"/>
</dbReference>
<dbReference type="InterPro" id="IPR050679">
    <property type="entry name" value="Bact_HTH_transcr_reg"/>
</dbReference>
<dbReference type="SMART" id="SM00345">
    <property type="entry name" value="HTH_GNTR"/>
    <property type="match status" value="1"/>
</dbReference>
<dbReference type="InterPro" id="IPR036388">
    <property type="entry name" value="WH-like_DNA-bd_sf"/>
</dbReference>
<accession>A0ABV5IWG6</accession>
<gene>
    <name evidence="6" type="ORF">ACFFV7_47525</name>
</gene>
<dbReference type="SUPFAM" id="SSF46785">
    <property type="entry name" value="Winged helix' DNA-binding domain"/>
    <property type="match status" value="1"/>
</dbReference>
<evidence type="ECO:0000256" key="3">
    <source>
        <dbReference type="ARBA" id="ARBA00023163"/>
    </source>
</evidence>
<dbReference type="Pfam" id="PF00392">
    <property type="entry name" value="GntR"/>
    <property type="match status" value="1"/>
</dbReference>
<dbReference type="EMBL" id="JBHMEI010000090">
    <property type="protein sequence ID" value="MFB9208907.1"/>
    <property type="molecule type" value="Genomic_DNA"/>
</dbReference>
<organism evidence="6 7">
    <name type="scientific">Nonomuraea spiralis</name>
    <dbReference type="NCBI Taxonomy" id="46182"/>
    <lineage>
        <taxon>Bacteria</taxon>
        <taxon>Bacillati</taxon>
        <taxon>Actinomycetota</taxon>
        <taxon>Actinomycetes</taxon>
        <taxon>Streptosporangiales</taxon>
        <taxon>Streptosporangiaceae</taxon>
        <taxon>Nonomuraea</taxon>
    </lineage>
</organism>
<protein>
    <submittedName>
        <fullName evidence="6">GntR family transcriptional regulator</fullName>
    </submittedName>
</protein>
<keyword evidence="7" id="KW-1185">Reference proteome</keyword>
<dbReference type="PANTHER" id="PTHR44846">
    <property type="entry name" value="MANNOSYL-D-GLYCERATE TRANSPORT/METABOLISM SYSTEM REPRESSOR MNGR-RELATED"/>
    <property type="match status" value="1"/>
</dbReference>
<evidence type="ECO:0000256" key="1">
    <source>
        <dbReference type="ARBA" id="ARBA00023015"/>
    </source>
</evidence>
<keyword evidence="2" id="KW-0238">DNA-binding</keyword>
<evidence type="ECO:0000256" key="2">
    <source>
        <dbReference type="ARBA" id="ARBA00023125"/>
    </source>
</evidence>
<feature type="domain" description="HTH gntR-type" evidence="5">
    <location>
        <begin position="8"/>
        <end position="76"/>
    </location>
</feature>
<dbReference type="Proteomes" id="UP001589647">
    <property type="component" value="Unassembled WGS sequence"/>
</dbReference>
<comment type="caution">
    <text evidence="6">The sequence shown here is derived from an EMBL/GenBank/DDBJ whole genome shotgun (WGS) entry which is preliminary data.</text>
</comment>
<feature type="region of interest" description="Disordered" evidence="4">
    <location>
        <begin position="87"/>
        <end position="118"/>
    </location>
</feature>
<dbReference type="CDD" id="cd07377">
    <property type="entry name" value="WHTH_GntR"/>
    <property type="match status" value="1"/>
</dbReference>
<evidence type="ECO:0000313" key="6">
    <source>
        <dbReference type="EMBL" id="MFB9208907.1"/>
    </source>
</evidence>
<keyword evidence="3" id="KW-0804">Transcription</keyword>
<evidence type="ECO:0000313" key="7">
    <source>
        <dbReference type="Proteomes" id="UP001589647"/>
    </source>
</evidence>
<dbReference type="PROSITE" id="PS50949">
    <property type="entry name" value="HTH_GNTR"/>
    <property type="match status" value="1"/>
</dbReference>
<sequence length="118" mass="11876">MLERDGPVPIYVQIAEMIQGQILRGELRAGEAVLSELAMEAEFGVARSTVRNVMRELRRRQLVHTVGGKGTFVGGVASAAGTVVAAAAGSSGSEHLPGSGGGDGNGDGDRASDTAGAG</sequence>
<name>A0ABV5IWG6_9ACTN</name>
<reference evidence="6 7" key="1">
    <citation type="submission" date="2024-09" db="EMBL/GenBank/DDBJ databases">
        <authorList>
            <person name="Sun Q."/>
            <person name="Mori K."/>
        </authorList>
    </citation>
    <scope>NUCLEOTIDE SEQUENCE [LARGE SCALE GENOMIC DNA]</scope>
    <source>
        <strain evidence="6 7">CCM 3426</strain>
    </source>
</reference>
<keyword evidence="1" id="KW-0805">Transcription regulation</keyword>
<dbReference type="RefSeq" id="WP_229824890.1">
    <property type="nucleotide sequence ID" value="NZ_BMRC01000031.1"/>
</dbReference>
<evidence type="ECO:0000259" key="5">
    <source>
        <dbReference type="PROSITE" id="PS50949"/>
    </source>
</evidence>
<dbReference type="PANTHER" id="PTHR44846:SF1">
    <property type="entry name" value="MANNOSYL-D-GLYCERATE TRANSPORT_METABOLISM SYSTEM REPRESSOR MNGR-RELATED"/>
    <property type="match status" value="1"/>
</dbReference>
<evidence type="ECO:0000256" key="4">
    <source>
        <dbReference type="SAM" id="MobiDB-lite"/>
    </source>
</evidence>
<proteinExistence type="predicted"/>
<dbReference type="Gene3D" id="1.10.10.10">
    <property type="entry name" value="Winged helix-like DNA-binding domain superfamily/Winged helix DNA-binding domain"/>
    <property type="match status" value="1"/>
</dbReference>